<feature type="transmembrane region" description="Helical" evidence="2">
    <location>
        <begin position="91"/>
        <end position="112"/>
    </location>
</feature>
<reference evidence="4" key="1">
    <citation type="submission" date="2016-10" db="EMBL/GenBank/DDBJ databases">
        <authorList>
            <person name="Varghese N."/>
            <person name="Submissions S."/>
        </authorList>
    </citation>
    <scope>NUCLEOTIDE SEQUENCE [LARGE SCALE GENOMIC DNA]</scope>
    <source>
        <strain evidence="4">CGMCC 4.3530</strain>
    </source>
</reference>
<evidence type="ECO:0000256" key="2">
    <source>
        <dbReference type="SAM" id="Phobius"/>
    </source>
</evidence>
<feature type="transmembrane region" description="Helical" evidence="2">
    <location>
        <begin position="12"/>
        <end position="32"/>
    </location>
</feature>
<dbReference type="OrthoDB" id="5177911at2"/>
<keyword evidence="2" id="KW-0472">Membrane</keyword>
<dbReference type="Proteomes" id="UP000199529">
    <property type="component" value="Unassembled WGS sequence"/>
</dbReference>
<dbReference type="PANTHER" id="PTHR43243:SF4">
    <property type="entry name" value="CATIONIC AMINO ACID TRANSPORTER 4"/>
    <property type="match status" value="1"/>
</dbReference>
<name>A0A1H3T903_9PSEU</name>
<feature type="transmembrane region" description="Helical" evidence="2">
    <location>
        <begin position="221"/>
        <end position="242"/>
    </location>
</feature>
<gene>
    <name evidence="3" type="ORF">SAMN05216215_107625</name>
</gene>
<keyword evidence="2" id="KW-1133">Transmembrane helix</keyword>
<dbReference type="RefSeq" id="WP_093277662.1">
    <property type="nucleotide sequence ID" value="NZ_FNOK01000076.1"/>
</dbReference>
<dbReference type="STRING" id="418495.SAMN05216215_107625"/>
<keyword evidence="4" id="KW-1185">Reference proteome</keyword>
<feature type="transmembrane region" description="Helical" evidence="2">
    <location>
        <begin position="179"/>
        <end position="200"/>
    </location>
</feature>
<evidence type="ECO:0000313" key="3">
    <source>
        <dbReference type="EMBL" id="SDZ46175.1"/>
    </source>
</evidence>
<dbReference type="GO" id="GO:0015171">
    <property type="term" value="F:amino acid transmembrane transporter activity"/>
    <property type="evidence" value="ECO:0007669"/>
    <property type="project" value="TreeGrafter"/>
</dbReference>
<feature type="transmembrane region" description="Helical" evidence="2">
    <location>
        <begin position="341"/>
        <end position="363"/>
    </location>
</feature>
<sequence>MAQQVESAGRLASGLGAIPLALGGMLGAGVFVAPAPAAAAAGPWLPFGLLIALAAVVCSASSTAYQAEAYRVPGAVYVCVRARVGVVPSRVGASAYLAGQVAGMAAIARVLGDLFLPSAAPQVAAVAVLLVVLSATAGLRIRGAAAWIWLALTVAVLGLVVVTCFAIEPVPPIAAGRPLADSAVGITGAAAVLFFAFLGFERLTAPAAEQDRFAWSSMKRGIAISLVALVVVLSAVTAALVHQLGWSRLALTPMPIREVLTAAAAADLAPLVGVGAAVALLPVLLGALESFRGTALALVHDRDLPSLLGRTGSAGTPYVLDLAAGVAAAAIALLVEPIPAMAFAACCMLVHYAFANAGARLLLADGGPWPMRGACLGMGLSVVLAMSMPISAMLATLVVVVVGPLATGGVSRRWR</sequence>
<accession>A0A1H3T903</accession>
<feature type="transmembrane region" description="Helical" evidence="2">
    <location>
        <begin position="146"/>
        <end position="167"/>
    </location>
</feature>
<keyword evidence="2" id="KW-0812">Transmembrane</keyword>
<dbReference type="EMBL" id="FNOK01000076">
    <property type="protein sequence ID" value="SDZ46175.1"/>
    <property type="molecule type" value="Genomic_DNA"/>
</dbReference>
<protein>
    <submittedName>
        <fullName evidence="3">Basic amino acid/polyamine antiporter, APA family</fullName>
    </submittedName>
</protein>
<feature type="transmembrane region" description="Helical" evidence="2">
    <location>
        <begin position="262"/>
        <end position="288"/>
    </location>
</feature>
<keyword evidence="1" id="KW-0813">Transport</keyword>
<organism evidence="3 4">
    <name type="scientific">Saccharopolyspora shandongensis</name>
    <dbReference type="NCBI Taxonomy" id="418495"/>
    <lineage>
        <taxon>Bacteria</taxon>
        <taxon>Bacillati</taxon>
        <taxon>Actinomycetota</taxon>
        <taxon>Actinomycetes</taxon>
        <taxon>Pseudonocardiales</taxon>
        <taxon>Pseudonocardiaceae</taxon>
        <taxon>Saccharopolyspora</taxon>
    </lineage>
</organism>
<evidence type="ECO:0000313" key="4">
    <source>
        <dbReference type="Proteomes" id="UP000199529"/>
    </source>
</evidence>
<feature type="transmembrane region" description="Helical" evidence="2">
    <location>
        <begin position="118"/>
        <end position="139"/>
    </location>
</feature>
<proteinExistence type="predicted"/>
<feature type="transmembrane region" description="Helical" evidence="2">
    <location>
        <begin position="44"/>
        <end position="65"/>
    </location>
</feature>
<evidence type="ECO:0000256" key="1">
    <source>
        <dbReference type="ARBA" id="ARBA00022448"/>
    </source>
</evidence>
<feature type="transmembrane region" description="Helical" evidence="2">
    <location>
        <begin position="375"/>
        <end position="406"/>
    </location>
</feature>
<dbReference type="PANTHER" id="PTHR43243">
    <property type="entry name" value="INNER MEMBRANE TRANSPORTER YGJI-RELATED"/>
    <property type="match status" value="1"/>
</dbReference>
<dbReference type="AlphaFoldDB" id="A0A1H3T903"/>
<dbReference type="Gene3D" id="1.20.1740.10">
    <property type="entry name" value="Amino acid/polyamine transporter I"/>
    <property type="match status" value="1"/>
</dbReference>